<accession>A0ABS6BJZ2</accession>
<evidence type="ECO:0000259" key="11">
    <source>
        <dbReference type="PROSITE" id="PS51779"/>
    </source>
</evidence>
<dbReference type="Proteomes" id="UP000776276">
    <property type="component" value="Unassembled WGS sequence"/>
</dbReference>
<keyword evidence="8 9" id="KW-0131">Cell cycle</keyword>
<dbReference type="InterPro" id="IPR005548">
    <property type="entry name" value="Cell_div_FtsQ/DivIB_C"/>
</dbReference>
<dbReference type="InterPro" id="IPR026579">
    <property type="entry name" value="FtsQ"/>
</dbReference>
<evidence type="ECO:0000256" key="6">
    <source>
        <dbReference type="ARBA" id="ARBA00022989"/>
    </source>
</evidence>
<evidence type="ECO:0000313" key="13">
    <source>
        <dbReference type="Proteomes" id="UP000776276"/>
    </source>
</evidence>
<dbReference type="PANTHER" id="PTHR35851">
    <property type="entry name" value="CELL DIVISION PROTEIN FTSQ"/>
    <property type="match status" value="1"/>
</dbReference>
<keyword evidence="4 9" id="KW-0132">Cell division</keyword>
<gene>
    <name evidence="9" type="primary">ftsQ</name>
    <name evidence="12" type="ORF">KOF26_07795</name>
</gene>
<dbReference type="InterPro" id="IPR034746">
    <property type="entry name" value="POTRA"/>
</dbReference>
<dbReference type="Pfam" id="PF03799">
    <property type="entry name" value="FtsQ_DivIB_C"/>
    <property type="match status" value="1"/>
</dbReference>
<name>A0ABS6BJZ2_9SPHN</name>
<comment type="function">
    <text evidence="9">Essential cell division protein.</text>
</comment>
<proteinExistence type="inferred from homology"/>
<comment type="caution">
    <text evidence="12">The sequence shown here is derived from an EMBL/GenBank/DDBJ whole genome shotgun (WGS) entry which is preliminary data.</text>
</comment>
<dbReference type="EMBL" id="JAHKRT010000003">
    <property type="protein sequence ID" value="MBU3077766.1"/>
    <property type="molecule type" value="Genomic_DNA"/>
</dbReference>
<evidence type="ECO:0000256" key="5">
    <source>
        <dbReference type="ARBA" id="ARBA00022692"/>
    </source>
</evidence>
<organism evidence="12 13">
    <name type="scientific">Sphingomonas quercus</name>
    <dbReference type="NCBI Taxonomy" id="2842451"/>
    <lineage>
        <taxon>Bacteria</taxon>
        <taxon>Pseudomonadati</taxon>
        <taxon>Pseudomonadota</taxon>
        <taxon>Alphaproteobacteria</taxon>
        <taxon>Sphingomonadales</taxon>
        <taxon>Sphingomonadaceae</taxon>
        <taxon>Sphingomonas</taxon>
    </lineage>
</organism>
<dbReference type="PANTHER" id="PTHR35851:SF1">
    <property type="entry name" value="CELL DIVISION PROTEIN FTSQ"/>
    <property type="match status" value="1"/>
</dbReference>
<keyword evidence="2 9" id="KW-1003">Cell membrane</keyword>
<evidence type="ECO:0000256" key="3">
    <source>
        <dbReference type="ARBA" id="ARBA00022519"/>
    </source>
</evidence>
<evidence type="ECO:0000256" key="4">
    <source>
        <dbReference type="ARBA" id="ARBA00022618"/>
    </source>
</evidence>
<dbReference type="HAMAP" id="MF_00911">
    <property type="entry name" value="FtsQ_subfam"/>
    <property type="match status" value="1"/>
</dbReference>
<evidence type="ECO:0000256" key="10">
    <source>
        <dbReference type="SAM" id="MobiDB-lite"/>
    </source>
</evidence>
<keyword evidence="13" id="KW-1185">Reference proteome</keyword>
<keyword evidence="5 9" id="KW-0812">Transmembrane</keyword>
<feature type="compositionally biased region" description="Pro residues" evidence="10">
    <location>
        <begin position="250"/>
        <end position="265"/>
    </location>
</feature>
<protein>
    <recommendedName>
        <fullName evidence="9">Cell division protein FtsQ</fullName>
    </recommendedName>
</protein>
<keyword evidence="6 9" id="KW-1133">Transmembrane helix</keyword>
<comment type="subcellular location">
    <subcellularLocation>
        <location evidence="9">Cell inner membrane</location>
        <topology evidence="9">Single-pass type II membrane protein</topology>
    </subcellularLocation>
    <subcellularLocation>
        <location evidence="1">Membrane</location>
    </subcellularLocation>
    <text evidence="9">Localizes to the division septum.</text>
</comment>
<dbReference type="PROSITE" id="PS51779">
    <property type="entry name" value="POTRA"/>
    <property type="match status" value="1"/>
</dbReference>
<sequence length="272" mass="28753">MKTGLRWLGVVGAVVLAGVGLGYAGVPAMAGHALGDALGAAGLVVKRVEITGLKHMDRLTVYSAALDQETMAMPLVDLSAIREKLLRYGWIADARVSRRLPDTLLVDIVERTPAAIWQNQGKLMLVDGGGVPLEPVRFDHMPDLPLVVGPDANMQVAALTRLIQAAPSLKAMWSGATWVGGRRWDVHFQSGETLALPEGEAEAHAAITKFARMDQAASLLGRGFLRFDMRVPGKIYARTAAEPGKVAAPIAPPASEAPPIPPPGATAPRDAT</sequence>
<dbReference type="InterPro" id="IPR013685">
    <property type="entry name" value="POTRA_FtsQ_type"/>
</dbReference>
<evidence type="ECO:0000256" key="9">
    <source>
        <dbReference type="HAMAP-Rule" id="MF_00911"/>
    </source>
</evidence>
<evidence type="ECO:0000313" key="12">
    <source>
        <dbReference type="EMBL" id="MBU3077766.1"/>
    </source>
</evidence>
<evidence type="ECO:0000256" key="7">
    <source>
        <dbReference type="ARBA" id="ARBA00023136"/>
    </source>
</evidence>
<feature type="region of interest" description="Disordered" evidence="10">
    <location>
        <begin position="247"/>
        <end position="272"/>
    </location>
</feature>
<evidence type="ECO:0000256" key="2">
    <source>
        <dbReference type="ARBA" id="ARBA00022475"/>
    </source>
</evidence>
<evidence type="ECO:0000256" key="1">
    <source>
        <dbReference type="ARBA" id="ARBA00004370"/>
    </source>
</evidence>
<keyword evidence="7 9" id="KW-0472">Membrane</keyword>
<comment type="similarity">
    <text evidence="9">Belongs to the FtsQ/DivIB family. FtsQ subfamily.</text>
</comment>
<reference evidence="12 13" key="1">
    <citation type="submission" date="2021-06" db="EMBL/GenBank/DDBJ databases">
        <title>Sphingomonas sp. XMGL2, whole genome shotgun sequencing project.</title>
        <authorList>
            <person name="Zhao G."/>
            <person name="Shen L."/>
        </authorList>
    </citation>
    <scope>NUCLEOTIDE SEQUENCE [LARGE SCALE GENOMIC DNA]</scope>
    <source>
        <strain evidence="12 13">XMGL2</strain>
    </source>
</reference>
<dbReference type="Pfam" id="PF08478">
    <property type="entry name" value="POTRA_1"/>
    <property type="match status" value="1"/>
</dbReference>
<feature type="domain" description="POTRA" evidence="11">
    <location>
        <begin position="43"/>
        <end position="111"/>
    </location>
</feature>
<keyword evidence="3 9" id="KW-0997">Cell inner membrane</keyword>
<evidence type="ECO:0000256" key="8">
    <source>
        <dbReference type="ARBA" id="ARBA00023306"/>
    </source>
</evidence>